<feature type="region of interest" description="Disordered" evidence="15">
    <location>
        <begin position="283"/>
        <end position="365"/>
    </location>
</feature>
<keyword evidence="12" id="KW-0010">Activator</keyword>
<sequence length="1091" mass="115462">MADSFDFDAFISSPSQGDTLTSNPINNNITNNITNNINGGNSNSEPNSGTINDSSGGRSLIGPTNDMMSSFSDQGLDSGLAGGNLVSNGGMDIMGGSSLMSQSNSLMFGNYGDSFSNDIMESWDMNQAGGGGNSNSNDSGPGAPMNQSVLEPQQHGGATAPATAATDSTVDAPAVGNNAAGRANDVTASYRNQIAAHHSHLLGSNGSLTSKSTSAIPRVSTIKRQPPPIQRMMTVPNAAQANLSLQERRRLSRQAAKQGMNAPQQQHQQQAAMAIFNAPLAGRGAKRGMDGDSGQISSSPQGVMPVHSRNVSFMNDSSGSSVSSGSIASPQKTYDSRSSSFVNNASGPGPGSGVGPGHGMPAPTLEPASPVFKGQYNTVSGEEVPTVNKYSTSGVDVLGILSRAITRPNPRISLGPVDLSCSFTISDASHPEQPLVYASETFCHLTGYTLHEILGKNCRFLQTPGVPLEAGTERQHTDNRAVEHLKRHLSTFRECQASLINYRKDGSPFINLVTVVPVSWSNPAQVDFLVGFQVDLVEQPGAILERKEDGSYVVNYRSINDPPPSATLGSDEMVKDADAEATKQAAIAADILDLIHGVGPCDAKQWSRVLLENSHDLIYVLSLKGTFLYVSPSVERILGYTAEEVIGKSISEFCHPSDVVPVFRELKDSTSNASIAAAASRNIRMEGVANPLTKGGGGQAGPRVNLIFRMRHKHDGHRWIESTGKLHLEQGKGRKVVISSGRPRPVYNLAWEHVRRGAEVPEPSFWSKLSIDGLFLSSTGPISEVLGCDSKDIFGRHMLELTNYEAAPSLLQALRSSQAMSVSHLMGDGVRNTSPVFSSFYPSSAAAGPALSTVFVHVQRASNESSWMMPNVAYPKGGPQPAFDVTGTSVDSLTSVFAELSTYRASSWVFEMHQLKNVNRRLKDEIRALRRQSRDHSGTVNGPRGLLGKIPPQSPSSGLGRRTSGQFEPGFGMPPTGSAGVPAMHQTASPIKRRPDHGHGHRQHLRPTAALSYLHASSSTDRGSSSSSSSEISPFPERPLERRSGSGDASDETTATTANSSGNTSEKDGSATGSRSGSDSRRGSGSAEASG</sequence>
<evidence type="ECO:0000313" key="17">
    <source>
        <dbReference type="EMBL" id="PWZ00082.1"/>
    </source>
</evidence>
<keyword evidence="6" id="KW-0677">Repeat</keyword>
<dbReference type="OrthoDB" id="447251at2759"/>
<keyword evidence="13" id="KW-0804">Transcription</keyword>
<evidence type="ECO:0000256" key="13">
    <source>
        <dbReference type="ARBA" id="ARBA00023163"/>
    </source>
</evidence>
<dbReference type="CDD" id="cd00130">
    <property type="entry name" value="PAS"/>
    <property type="match status" value="2"/>
</dbReference>
<evidence type="ECO:0000256" key="8">
    <source>
        <dbReference type="ARBA" id="ARBA00022833"/>
    </source>
</evidence>
<dbReference type="EMBL" id="KZ819193">
    <property type="protein sequence ID" value="PWZ00082.1"/>
    <property type="molecule type" value="Genomic_DNA"/>
</dbReference>
<dbReference type="Pfam" id="PF13426">
    <property type="entry name" value="PAS_9"/>
    <property type="match status" value="1"/>
</dbReference>
<dbReference type="InterPro" id="IPR001610">
    <property type="entry name" value="PAC"/>
</dbReference>
<keyword evidence="9" id="KW-0157">Chromophore</keyword>
<feature type="compositionally biased region" description="Low complexity" evidence="15">
    <location>
        <begin position="158"/>
        <end position="175"/>
    </location>
</feature>
<feature type="compositionally biased region" description="Polar residues" evidence="15">
    <location>
        <begin position="327"/>
        <end position="346"/>
    </location>
</feature>
<dbReference type="InterPro" id="IPR035965">
    <property type="entry name" value="PAS-like_dom_sf"/>
</dbReference>
<keyword evidence="2" id="KW-0716">Sensory transduction</keyword>
<proteinExistence type="predicted"/>
<dbReference type="SUPFAM" id="SSF55785">
    <property type="entry name" value="PYP-like sensor domain (PAS domain)"/>
    <property type="match status" value="2"/>
</dbReference>
<dbReference type="GO" id="GO:0008270">
    <property type="term" value="F:zinc ion binding"/>
    <property type="evidence" value="ECO:0007669"/>
    <property type="project" value="UniProtKB-KW"/>
</dbReference>
<feature type="domain" description="PAS" evidence="16">
    <location>
        <begin position="603"/>
        <end position="673"/>
    </location>
</feature>
<feature type="domain" description="PAS" evidence="16">
    <location>
        <begin position="435"/>
        <end position="457"/>
    </location>
</feature>
<dbReference type="Gene3D" id="3.30.450.20">
    <property type="entry name" value="PAS domain"/>
    <property type="match status" value="2"/>
</dbReference>
<protein>
    <recommendedName>
        <fullName evidence="16">PAS domain-containing protein</fullName>
    </recommendedName>
</protein>
<evidence type="ECO:0000256" key="5">
    <source>
        <dbReference type="ARBA" id="ARBA00022723"/>
    </source>
</evidence>
<dbReference type="SMART" id="SM00086">
    <property type="entry name" value="PAC"/>
    <property type="match status" value="2"/>
</dbReference>
<dbReference type="SMART" id="SM00091">
    <property type="entry name" value="PAS"/>
    <property type="match status" value="3"/>
</dbReference>
<evidence type="ECO:0000259" key="16">
    <source>
        <dbReference type="PROSITE" id="PS50112"/>
    </source>
</evidence>
<dbReference type="Pfam" id="PF00989">
    <property type="entry name" value="PAS"/>
    <property type="match status" value="1"/>
</dbReference>
<accession>A0A317XPP2</accession>
<feature type="region of interest" description="Disordered" evidence="15">
    <location>
        <begin position="122"/>
        <end position="178"/>
    </location>
</feature>
<feature type="compositionally biased region" description="Low complexity" evidence="15">
    <location>
        <begin position="1053"/>
        <end position="1091"/>
    </location>
</feature>
<keyword evidence="10" id="KW-0805">Transcription regulation</keyword>
<dbReference type="AlphaFoldDB" id="A0A317XPP2"/>
<feature type="compositionally biased region" description="Basic residues" evidence="15">
    <location>
        <begin position="991"/>
        <end position="1005"/>
    </location>
</feature>
<dbReference type="GO" id="GO:0006355">
    <property type="term" value="P:regulation of DNA-templated transcription"/>
    <property type="evidence" value="ECO:0007669"/>
    <property type="project" value="InterPro"/>
</dbReference>
<dbReference type="InParanoid" id="A0A317XPP2"/>
<dbReference type="FunFam" id="3.30.450.20:FF:000092">
    <property type="entry name" value="Related to white collar 1 protein"/>
    <property type="match status" value="1"/>
</dbReference>
<dbReference type="InterPro" id="IPR013767">
    <property type="entry name" value="PAS_fold"/>
</dbReference>
<dbReference type="GO" id="GO:0003677">
    <property type="term" value="F:DNA binding"/>
    <property type="evidence" value="ECO:0007669"/>
    <property type="project" value="UniProtKB-KW"/>
</dbReference>
<evidence type="ECO:0000256" key="7">
    <source>
        <dbReference type="ARBA" id="ARBA00022771"/>
    </source>
</evidence>
<dbReference type="FunFam" id="3.30.450.20:FF:000064">
    <property type="entry name" value="Vivid PAS protein VVD"/>
    <property type="match status" value="1"/>
</dbReference>
<evidence type="ECO:0000256" key="1">
    <source>
        <dbReference type="ARBA" id="ARBA00022543"/>
    </source>
</evidence>
<keyword evidence="11" id="KW-0238">DNA-binding</keyword>
<dbReference type="GO" id="GO:0009881">
    <property type="term" value="F:photoreceptor activity"/>
    <property type="evidence" value="ECO:0007669"/>
    <property type="project" value="UniProtKB-KW"/>
</dbReference>
<evidence type="ECO:0000256" key="15">
    <source>
        <dbReference type="SAM" id="MobiDB-lite"/>
    </source>
</evidence>
<feature type="region of interest" description="Disordered" evidence="15">
    <location>
        <begin position="36"/>
        <end position="75"/>
    </location>
</feature>
<keyword evidence="5" id="KW-0479">Metal-binding</keyword>
<feature type="compositionally biased region" description="Low complexity" evidence="15">
    <location>
        <begin position="1017"/>
        <end position="1033"/>
    </location>
</feature>
<evidence type="ECO:0000256" key="2">
    <source>
        <dbReference type="ARBA" id="ARBA00022606"/>
    </source>
</evidence>
<dbReference type="GO" id="GO:0005634">
    <property type="term" value="C:nucleus"/>
    <property type="evidence" value="ECO:0007669"/>
    <property type="project" value="TreeGrafter"/>
</dbReference>
<feature type="compositionally biased region" description="Gly residues" evidence="15">
    <location>
        <begin position="348"/>
        <end position="358"/>
    </location>
</feature>
<evidence type="ECO:0000256" key="11">
    <source>
        <dbReference type="ARBA" id="ARBA00023125"/>
    </source>
</evidence>
<feature type="compositionally biased region" description="Polar residues" evidence="15">
    <location>
        <begin position="66"/>
        <end position="75"/>
    </location>
</feature>
<dbReference type="NCBIfam" id="TIGR00229">
    <property type="entry name" value="sensory_box"/>
    <property type="match status" value="1"/>
</dbReference>
<dbReference type="InterPro" id="IPR000014">
    <property type="entry name" value="PAS"/>
</dbReference>
<evidence type="ECO:0000256" key="9">
    <source>
        <dbReference type="ARBA" id="ARBA00022991"/>
    </source>
</evidence>
<dbReference type="PANTHER" id="PTHR47429">
    <property type="entry name" value="PROTEIN TWIN LOV 1"/>
    <property type="match status" value="1"/>
</dbReference>
<keyword evidence="4" id="KW-0288">FMN</keyword>
<evidence type="ECO:0000256" key="10">
    <source>
        <dbReference type="ARBA" id="ARBA00023015"/>
    </source>
</evidence>
<keyword evidence="8" id="KW-0862">Zinc</keyword>
<evidence type="ECO:0000256" key="12">
    <source>
        <dbReference type="ARBA" id="ARBA00023159"/>
    </source>
</evidence>
<dbReference type="PROSITE" id="PS50112">
    <property type="entry name" value="PAS"/>
    <property type="match status" value="2"/>
</dbReference>
<feature type="compositionally biased region" description="Low complexity" evidence="15">
    <location>
        <begin position="36"/>
        <end position="50"/>
    </location>
</feature>
<name>A0A317XPP2_9BASI</name>
<gene>
    <name evidence="17" type="ORF">BCV70DRAFT_160976</name>
</gene>
<keyword evidence="18" id="KW-1185">Reference proteome</keyword>
<dbReference type="STRING" id="1882483.A0A317XPP2"/>
<evidence type="ECO:0000256" key="4">
    <source>
        <dbReference type="ARBA" id="ARBA00022643"/>
    </source>
</evidence>
<keyword evidence="7" id="KW-0863">Zinc-finger</keyword>
<evidence type="ECO:0000313" key="18">
    <source>
        <dbReference type="Proteomes" id="UP000246740"/>
    </source>
</evidence>
<evidence type="ECO:0000256" key="3">
    <source>
        <dbReference type="ARBA" id="ARBA00022630"/>
    </source>
</evidence>
<organism evidence="17 18">
    <name type="scientific">Testicularia cyperi</name>
    <dbReference type="NCBI Taxonomy" id="1882483"/>
    <lineage>
        <taxon>Eukaryota</taxon>
        <taxon>Fungi</taxon>
        <taxon>Dikarya</taxon>
        <taxon>Basidiomycota</taxon>
        <taxon>Ustilaginomycotina</taxon>
        <taxon>Ustilaginomycetes</taxon>
        <taxon>Ustilaginales</taxon>
        <taxon>Anthracoideaceae</taxon>
        <taxon>Testicularia</taxon>
    </lineage>
</organism>
<reference evidence="17 18" key="1">
    <citation type="journal article" date="2018" name="Mol. Biol. Evol.">
        <title>Broad Genomic Sampling Reveals a Smut Pathogenic Ancestry of the Fungal Clade Ustilaginomycotina.</title>
        <authorList>
            <person name="Kijpornyongpan T."/>
            <person name="Mondo S.J."/>
            <person name="Barry K."/>
            <person name="Sandor L."/>
            <person name="Lee J."/>
            <person name="Lipzen A."/>
            <person name="Pangilinan J."/>
            <person name="LaButti K."/>
            <person name="Hainaut M."/>
            <person name="Henrissat B."/>
            <person name="Grigoriev I.V."/>
            <person name="Spatafora J.W."/>
            <person name="Aime M.C."/>
        </authorList>
    </citation>
    <scope>NUCLEOTIDE SEQUENCE [LARGE SCALE GENOMIC DNA]</scope>
    <source>
        <strain evidence="17 18">MCA 3645</strain>
    </source>
</reference>
<keyword evidence="1" id="KW-0600">Photoreceptor protein</keyword>
<dbReference type="PANTHER" id="PTHR47429:SF7">
    <property type="entry name" value="GATA-FACTOR"/>
    <property type="match status" value="1"/>
</dbReference>
<feature type="region of interest" description="Disordered" evidence="15">
    <location>
        <begin position="930"/>
        <end position="1091"/>
    </location>
</feature>
<feature type="compositionally biased region" description="Low complexity" evidence="15">
    <location>
        <begin position="317"/>
        <end position="326"/>
    </location>
</feature>
<keyword evidence="14" id="KW-0675">Receptor</keyword>
<evidence type="ECO:0000256" key="6">
    <source>
        <dbReference type="ARBA" id="ARBA00022737"/>
    </source>
</evidence>
<dbReference type="Proteomes" id="UP000246740">
    <property type="component" value="Unassembled WGS sequence"/>
</dbReference>
<keyword evidence="3" id="KW-0285">Flavoprotein</keyword>
<evidence type="ECO:0000256" key="14">
    <source>
        <dbReference type="ARBA" id="ARBA00023170"/>
    </source>
</evidence>